<evidence type="ECO:0000313" key="2">
    <source>
        <dbReference type="Proteomes" id="UP001199469"/>
    </source>
</evidence>
<reference evidence="1 2" key="1">
    <citation type="submission" date="2021-11" db="EMBL/GenBank/DDBJ databases">
        <title>Draft genome sequence of Actinomycetospora sp. SF1 isolated from the rhizosphere soil.</title>
        <authorList>
            <person name="Duangmal K."/>
            <person name="Chantavorakit T."/>
        </authorList>
    </citation>
    <scope>NUCLEOTIDE SEQUENCE [LARGE SCALE GENOMIC DNA]</scope>
    <source>
        <strain evidence="1 2">TBRC 5722</strain>
    </source>
</reference>
<name>A0ABS8PEC2_9PSEU</name>
<organism evidence="1 2">
    <name type="scientific">Actinomycetospora endophytica</name>
    <dbReference type="NCBI Taxonomy" id="2291215"/>
    <lineage>
        <taxon>Bacteria</taxon>
        <taxon>Bacillati</taxon>
        <taxon>Actinomycetota</taxon>
        <taxon>Actinomycetes</taxon>
        <taxon>Pseudonocardiales</taxon>
        <taxon>Pseudonocardiaceae</taxon>
        <taxon>Actinomycetospora</taxon>
    </lineage>
</organism>
<dbReference type="Proteomes" id="UP001199469">
    <property type="component" value="Unassembled WGS sequence"/>
</dbReference>
<comment type="caution">
    <text evidence="1">The sequence shown here is derived from an EMBL/GenBank/DDBJ whole genome shotgun (WGS) entry which is preliminary data.</text>
</comment>
<sequence>MALGLHWQVLSADPCAGTEIQRFRDLVTALEWAKGFVRNSPDGSMAVVLYKDYSTDTIHPGTASFLVWCGPDGLMVTRWGEEDDEPVGNDGPADGYGDTARAADLGLRALPSSAESQDEPGCCRRTA</sequence>
<evidence type="ECO:0000313" key="1">
    <source>
        <dbReference type="EMBL" id="MCD2196267.1"/>
    </source>
</evidence>
<proteinExistence type="predicted"/>
<protein>
    <submittedName>
        <fullName evidence="1">Uncharacterized protein</fullName>
    </submittedName>
</protein>
<accession>A0ABS8PEC2</accession>
<gene>
    <name evidence="1" type="ORF">LQ327_23100</name>
</gene>
<dbReference type="EMBL" id="JAJNDB010000005">
    <property type="protein sequence ID" value="MCD2196267.1"/>
    <property type="molecule type" value="Genomic_DNA"/>
</dbReference>
<keyword evidence="2" id="KW-1185">Reference proteome</keyword>
<dbReference type="RefSeq" id="WP_230738120.1">
    <property type="nucleotide sequence ID" value="NZ_JAJNDB010000005.1"/>
</dbReference>